<evidence type="ECO:0000259" key="2">
    <source>
        <dbReference type="PROSITE" id="PS50885"/>
    </source>
</evidence>
<dbReference type="GO" id="GO:0016020">
    <property type="term" value="C:membrane"/>
    <property type="evidence" value="ECO:0007669"/>
    <property type="project" value="InterPro"/>
</dbReference>
<dbReference type="GO" id="GO:0016301">
    <property type="term" value="F:kinase activity"/>
    <property type="evidence" value="ECO:0007669"/>
    <property type="project" value="UniProtKB-KW"/>
</dbReference>
<reference evidence="3" key="1">
    <citation type="journal article" date="2013" name="Genome Announc.">
        <title>Draft Genome Sequence of Cesiribacter andamanensis Strain AMV16T, Isolated from a Soil Sample from a Mud Volcano in the Andaman Islands, India.</title>
        <authorList>
            <person name="Shivaji S."/>
            <person name="Ara S."/>
            <person name="Begum Z."/>
            <person name="Srinivas T.N."/>
            <person name="Singh A."/>
            <person name="Kumar Pinnaka A."/>
        </authorList>
    </citation>
    <scope>NUCLEOTIDE SEQUENCE [LARGE SCALE GENOMIC DNA]</scope>
    <source>
        <strain evidence="3">AMV16</strain>
    </source>
</reference>
<feature type="domain" description="HAMP" evidence="2">
    <location>
        <begin position="305"/>
        <end position="360"/>
    </location>
</feature>
<dbReference type="GO" id="GO:0007165">
    <property type="term" value="P:signal transduction"/>
    <property type="evidence" value="ECO:0007669"/>
    <property type="project" value="InterPro"/>
</dbReference>
<dbReference type="InterPro" id="IPR032255">
    <property type="entry name" value="HBM"/>
</dbReference>
<evidence type="ECO:0000313" key="3">
    <source>
        <dbReference type="EMBL" id="EMR02766.1"/>
    </source>
</evidence>
<proteinExistence type="predicted"/>
<evidence type="ECO:0000313" key="4">
    <source>
        <dbReference type="Proteomes" id="UP000011910"/>
    </source>
</evidence>
<dbReference type="AlphaFoldDB" id="M7N6C6"/>
<dbReference type="RefSeq" id="WP_009195487.1">
    <property type="nucleotide sequence ID" value="NZ_AODQ01000046.1"/>
</dbReference>
<keyword evidence="3" id="KW-0808">Transferase</keyword>
<feature type="transmembrane region" description="Helical" evidence="1">
    <location>
        <begin position="283"/>
        <end position="303"/>
    </location>
</feature>
<dbReference type="SMART" id="SM01358">
    <property type="entry name" value="HBM"/>
    <property type="match status" value="1"/>
</dbReference>
<protein>
    <submittedName>
        <fullName evidence="3">Signal transduction histidine kinase involved in nitrogen fixation and metabolism regulation</fullName>
    </submittedName>
</protein>
<keyword evidence="1" id="KW-0472">Membrane</keyword>
<dbReference type="OrthoDB" id="1120715at2"/>
<dbReference type="InterPro" id="IPR003660">
    <property type="entry name" value="HAMP_dom"/>
</dbReference>
<keyword evidence="1" id="KW-0812">Transmembrane</keyword>
<dbReference type="PROSITE" id="PS50885">
    <property type="entry name" value="HAMP"/>
    <property type="match status" value="1"/>
</dbReference>
<gene>
    <name evidence="3" type="ORF">ADICEAN_02094</name>
</gene>
<dbReference type="Pfam" id="PF00672">
    <property type="entry name" value="HAMP"/>
    <property type="match status" value="1"/>
</dbReference>
<dbReference type="EMBL" id="AODQ01000046">
    <property type="protein sequence ID" value="EMR02766.1"/>
    <property type="molecule type" value="Genomic_DNA"/>
</dbReference>
<dbReference type="STRING" id="1279009.ADICEAN_02094"/>
<organism evidence="3 4">
    <name type="scientific">Cesiribacter andamanensis AMV16</name>
    <dbReference type="NCBI Taxonomy" id="1279009"/>
    <lineage>
        <taxon>Bacteria</taxon>
        <taxon>Pseudomonadati</taxon>
        <taxon>Bacteroidota</taxon>
        <taxon>Cytophagia</taxon>
        <taxon>Cytophagales</taxon>
        <taxon>Cesiribacteraceae</taxon>
        <taxon>Cesiribacter</taxon>
    </lineage>
</organism>
<evidence type="ECO:0000256" key="1">
    <source>
        <dbReference type="SAM" id="Phobius"/>
    </source>
</evidence>
<keyword evidence="4" id="KW-1185">Reference proteome</keyword>
<comment type="caution">
    <text evidence="3">The sequence shown here is derived from an EMBL/GenBank/DDBJ whole genome shotgun (WGS) entry which is preliminary data.</text>
</comment>
<dbReference type="eggNOG" id="COG2770">
    <property type="taxonomic scope" value="Bacteria"/>
</dbReference>
<dbReference type="Gene3D" id="6.10.340.10">
    <property type="match status" value="1"/>
</dbReference>
<name>M7N6C6_9BACT</name>
<accession>M7N6C6</accession>
<sequence>MKKLLASIKTKIQLAFLTFILLATLTGILSYTIVDTILDHEALKRKIDEMASHFAEARKQEKDFILYGRKEVAFLENGTCESLQEFARAIHTSQQLIRQIKHSEGLPKEDALYTRIDALEAAVLLYDRQFWGLVNAYKIRGFRDHGMEGDMREVVHQLQNCESTQEQWFALMLRRHEKDFFIRHDPAYVQALHKRAKDFIAFVEDSRLPHMTAAYKEKTTAAIRNYRTHFDRIAALETKIGLTKNEGFIGALNKTAESTEPLLAHLQQLIHDRNQTLAENSTLLLLFSIGLMLACGLAFNFLLARKISNPIIQLSQVVAQASVGDSTTLRTLEGMQREDELGTLIVSIGQMFREINLKIEEISQKNLLLQTTALQEKERIWITEGVSLFDGIVVKHANDVHALADDFLRNLVAYTAARLPFCYRKLIRMAIPL</sequence>
<keyword evidence="3" id="KW-0418">Kinase</keyword>
<dbReference type="Proteomes" id="UP000011910">
    <property type="component" value="Unassembled WGS sequence"/>
</dbReference>
<keyword evidence="1" id="KW-1133">Transmembrane helix</keyword>